<name>A0A8B9CRU6_9AVES</name>
<dbReference type="Ensembl" id="ENSABRT00000033652.1">
    <property type="protein sequence ID" value="ENSABRP00000023987.1"/>
    <property type="gene ID" value="ENSABRG00000020147.1"/>
</dbReference>
<proteinExistence type="predicted"/>
<evidence type="ECO:0000313" key="2">
    <source>
        <dbReference type="Ensembl" id="ENSABRP00000023987.1"/>
    </source>
</evidence>
<evidence type="ECO:0000313" key="3">
    <source>
        <dbReference type="Proteomes" id="UP000694426"/>
    </source>
</evidence>
<reference evidence="2" key="1">
    <citation type="submission" date="2025-08" db="UniProtKB">
        <authorList>
            <consortium name="Ensembl"/>
        </authorList>
    </citation>
    <scope>IDENTIFICATION</scope>
</reference>
<reference evidence="2" key="2">
    <citation type="submission" date="2025-09" db="UniProtKB">
        <authorList>
            <consortium name="Ensembl"/>
        </authorList>
    </citation>
    <scope>IDENTIFICATION</scope>
</reference>
<keyword evidence="3" id="KW-1185">Reference proteome</keyword>
<evidence type="ECO:0000256" key="1">
    <source>
        <dbReference type="SAM" id="MobiDB-lite"/>
    </source>
</evidence>
<dbReference type="Proteomes" id="UP000694426">
    <property type="component" value="Unplaced"/>
</dbReference>
<organism evidence="2 3">
    <name type="scientific">Anser brachyrhynchus</name>
    <name type="common">Pink-footed goose</name>
    <dbReference type="NCBI Taxonomy" id="132585"/>
    <lineage>
        <taxon>Eukaryota</taxon>
        <taxon>Metazoa</taxon>
        <taxon>Chordata</taxon>
        <taxon>Craniata</taxon>
        <taxon>Vertebrata</taxon>
        <taxon>Euteleostomi</taxon>
        <taxon>Archelosauria</taxon>
        <taxon>Archosauria</taxon>
        <taxon>Dinosauria</taxon>
        <taxon>Saurischia</taxon>
        <taxon>Theropoda</taxon>
        <taxon>Coelurosauria</taxon>
        <taxon>Aves</taxon>
        <taxon>Neognathae</taxon>
        <taxon>Galloanserae</taxon>
        <taxon>Anseriformes</taxon>
        <taxon>Anatidae</taxon>
        <taxon>Anserinae</taxon>
        <taxon>Anser</taxon>
    </lineage>
</organism>
<accession>A0A8B9CRU6</accession>
<sequence>MPTLGCPSLRDAHLWAPAHTLAPPTARLPAGHGEDQGGPAHHHQGRQGQPQPLHRRHRLRTSCAWRSAPWTSHLPPDFEGRQKAPAPPLPRIPGALRGRRGPKTLWRPPSAALLQAGTGNKPLGQPSSFACVPREGDVS</sequence>
<dbReference type="AlphaFoldDB" id="A0A8B9CRU6"/>
<protein>
    <submittedName>
        <fullName evidence="2">Uncharacterized protein</fullName>
    </submittedName>
</protein>
<feature type="region of interest" description="Disordered" evidence="1">
    <location>
        <begin position="22"/>
        <end position="139"/>
    </location>
</feature>